<dbReference type="InterPro" id="IPR011250">
    <property type="entry name" value="OMP/PagP_B-barrel"/>
</dbReference>
<evidence type="ECO:0000313" key="2">
    <source>
        <dbReference type="Proteomes" id="UP001319104"/>
    </source>
</evidence>
<accession>A0AAP2G3F5</accession>
<dbReference type="EMBL" id="JAHCMY010000001">
    <property type="protein sequence ID" value="MBS9522443.1"/>
    <property type="molecule type" value="Genomic_DNA"/>
</dbReference>
<comment type="caution">
    <text evidence="1">The sequence shown here is derived from an EMBL/GenBank/DDBJ whole genome shotgun (WGS) entry which is preliminary data.</text>
</comment>
<evidence type="ECO:0000313" key="1">
    <source>
        <dbReference type="EMBL" id="MBS9522443.1"/>
    </source>
</evidence>
<proteinExistence type="predicted"/>
<evidence type="ECO:0008006" key="3">
    <source>
        <dbReference type="Google" id="ProtNLM"/>
    </source>
</evidence>
<sequence>MKKLLFIFTFVMTVGLTEAQQRGEARIQLGGDFGFTSELFGLNFGAEYFLVDRISLAPNHTIYFWEFGRASNLNIDARYYFTEGILQWYGMAGFTNNWENPDLIGGDFRTSRAGANVGVGGVLKFADRLAFNPEFKYQLQNSGQAVFRLGLVYFIN</sequence>
<organism evidence="1 2">
    <name type="scientific">Litoribacter ruber</name>
    <dbReference type="NCBI Taxonomy" id="702568"/>
    <lineage>
        <taxon>Bacteria</taxon>
        <taxon>Pseudomonadati</taxon>
        <taxon>Bacteroidota</taxon>
        <taxon>Cytophagia</taxon>
        <taxon>Cytophagales</taxon>
        <taxon>Cyclobacteriaceae</taxon>
        <taxon>Litoribacter</taxon>
    </lineage>
</organism>
<protein>
    <recommendedName>
        <fullName evidence="3">Outer membrane beta-barrel protein</fullName>
    </recommendedName>
</protein>
<dbReference type="RefSeq" id="WP_213943346.1">
    <property type="nucleotide sequence ID" value="NZ_JAHBGI010000004.1"/>
</dbReference>
<dbReference type="SUPFAM" id="SSF56925">
    <property type="entry name" value="OMPA-like"/>
    <property type="match status" value="1"/>
</dbReference>
<reference evidence="1 2" key="1">
    <citation type="submission" date="2021-05" db="EMBL/GenBank/DDBJ databases">
        <authorList>
            <person name="Zhang Z.D."/>
            <person name="Osman G."/>
        </authorList>
    </citation>
    <scope>NUCLEOTIDE SEQUENCE [LARGE SCALE GENOMIC DNA]</scope>
    <source>
        <strain evidence="1 2">KCTC 32217</strain>
    </source>
</reference>
<dbReference type="Proteomes" id="UP001319104">
    <property type="component" value="Unassembled WGS sequence"/>
</dbReference>
<name>A0AAP2G3F5_9BACT</name>
<gene>
    <name evidence="1" type="ORF">KI659_00290</name>
</gene>
<keyword evidence="2" id="KW-1185">Reference proteome</keyword>
<dbReference type="AlphaFoldDB" id="A0AAP2G3F5"/>